<proteinExistence type="predicted"/>
<dbReference type="RefSeq" id="WP_381737501.1">
    <property type="nucleotide sequence ID" value="NZ_JBHSDP010000008.1"/>
</dbReference>
<organism evidence="1 2">
    <name type="scientific">Streptomyces andamanensis</name>
    <dbReference type="NCBI Taxonomy" id="1565035"/>
    <lineage>
        <taxon>Bacteria</taxon>
        <taxon>Bacillati</taxon>
        <taxon>Actinomycetota</taxon>
        <taxon>Actinomycetes</taxon>
        <taxon>Kitasatosporales</taxon>
        <taxon>Streptomycetaceae</taxon>
        <taxon>Streptomyces</taxon>
    </lineage>
</organism>
<protein>
    <submittedName>
        <fullName evidence="1">Uncharacterized protein</fullName>
    </submittedName>
</protein>
<name>A0ABV8TAJ9_9ACTN</name>
<dbReference type="Proteomes" id="UP001595824">
    <property type="component" value="Unassembled WGS sequence"/>
</dbReference>
<comment type="caution">
    <text evidence="1">The sequence shown here is derived from an EMBL/GenBank/DDBJ whole genome shotgun (WGS) entry which is preliminary data.</text>
</comment>
<keyword evidence="2" id="KW-1185">Reference proteome</keyword>
<gene>
    <name evidence="1" type="ORF">ACFPC0_07305</name>
</gene>
<evidence type="ECO:0000313" key="2">
    <source>
        <dbReference type="Proteomes" id="UP001595824"/>
    </source>
</evidence>
<evidence type="ECO:0000313" key="1">
    <source>
        <dbReference type="EMBL" id="MFC4327636.1"/>
    </source>
</evidence>
<accession>A0ABV8TAJ9</accession>
<dbReference type="EMBL" id="JBHSDP010000008">
    <property type="protein sequence ID" value="MFC4327636.1"/>
    <property type="molecule type" value="Genomic_DNA"/>
</dbReference>
<reference evidence="2" key="1">
    <citation type="journal article" date="2019" name="Int. J. Syst. Evol. Microbiol.">
        <title>The Global Catalogue of Microorganisms (GCM) 10K type strain sequencing project: providing services to taxonomists for standard genome sequencing and annotation.</title>
        <authorList>
            <consortium name="The Broad Institute Genomics Platform"/>
            <consortium name="The Broad Institute Genome Sequencing Center for Infectious Disease"/>
            <person name="Wu L."/>
            <person name="Ma J."/>
        </authorList>
    </citation>
    <scope>NUCLEOTIDE SEQUENCE [LARGE SCALE GENOMIC DNA]</scope>
    <source>
        <strain evidence="2">PCU 347</strain>
    </source>
</reference>
<sequence length="74" mass="8000">MENQVRLTGPPEAAPELACLRVIAQLPPRWSVQILECGTGYAVLGLRADASAEEVTAEIDEAITALPLRGWKRS</sequence>